<evidence type="ECO:0000256" key="1">
    <source>
        <dbReference type="SAM" id="Phobius"/>
    </source>
</evidence>
<evidence type="ECO:0000313" key="2">
    <source>
        <dbReference type="EMBL" id="RII38978.1"/>
    </source>
</evidence>
<reference evidence="2 3" key="1">
    <citation type="submission" date="2018-08" db="EMBL/GenBank/DDBJ databases">
        <title>Pseudooceanicola sediminis CY03 in the family Rhodobacteracea.</title>
        <authorList>
            <person name="Zhang Y.-J."/>
        </authorList>
    </citation>
    <scope>NUCLEOTIDE SEQUENCE [LARGE SCALE GENOMIC DNA]</scope>
    <source>
        <strain evidence="2 3">CY03</strain>
    </source>
</reference>
<protein>
    <submittedName>
        <fullName evidence="2">Uncharacterized protein</fullName>
    </submittedName>
</protein>
<dbReference type="RefSeq" id="WP_119398888.1">
    <property type="nucleotide sequence ID" value="NZ_QWJJ01000007.1"/>
</dbReference>
<sequence length="69" mass="7060">MAGSIGLFIRMALYLGGAFVAGQGWATFNPEAGTLTIQIEPLVEVLAGLSVFGGTFAASRIVKKKGGTT</sequence>
<comment type="caution">
    <text evidence="2">The sequence shown here is derived from an EMBL/GenBank/DDBJ whole genome shotgun (WGS) entry which is preliminary data.</text>
</comment>
<feature type="transmembrane region" description="Helical" evidence="1">
    <location>
        <begin position="7"/>
        <end position="25"/>
    </location>
</feature>
<evidence type="ECO:0000313" key="3">
    <source>
        <dbReference type="Proteomes" id="UP000265848"/>
    </source>
</evidence>
<dbReference type="EMBL" id="QWJJ01000007">
    <property type="protein sequence ID" value="RII38978.1"/>
    <property type="molecule type" value="Genomic_DNA"/>
</dbReference>
<organism evidence="2 3">
    <name type="scientific">Pseudooceanicola sediminis</name>
    <dbReference type="NCBI Taxonomy" id="2211117"/>
    <lineage>
        <taxon>Bacteria</taxon>
        <taxon>Pseudomonadati</taxon>
        <taxon>Pseudomonadota</taxon>
        <taxon>Alphaproteobacteria</taxon>
        <taxon>Rhodobacterales</taxon>
        <taxon>Paracoccaceae</taxon>
        <taxon>Pseudooceanicola</taxon>
    </lineage>
</organism>
<proteinExistence type="predicted"/>
<keyword evidence="1" id="KW-1133">Transmembrane helix</keyword>
<dbReference type="OrthoDB" id="8454970at2"/>
<keyword evidence="3" id="KW-1185">Reference proteome</keyword>
<feature type="transmembrane region" description="Helical" evidence="1">
    <location>
        <begin position="45"/>
        <end position="62"/>
    </location>
</feature>
<dbReference type="AlphaFoldDB" id="A0A399J0L7"/>
<keyword evidence="1" id="KW-0812">Transmembrane</keyword>
<accession>A0A399J0L7</accession>
<keyword evidence="1" id="KW-0472">Membrane</keyword>
<name>A0A399J0L7_9RHOB</name>
<gene>
    <name evidence="2" type="ORF">DL237_09885</name>
</gene>
<dbReference type="Proteomes" id="UP000265848">
    <property type="component" value="Unassembled WGS sequence"/>
</dbReference>